<keyword evidence="2" id="KW-0489">Methyltransferase</keyword>
<dbReference type="OrthoDB" id="406152at2759"/>
<comment type="similarity">
    <text evidence="1">Belongs to the eukaryotic/archaeal PrmC-related family.</text>
</comment>
<dbReference type="Proteomes" id="UP000053573">
    <property type="component" value="Unassembled WGS sequence"/>
</dbReference>
<evidence type="ECO:0000313" key="6">
    <source>
        <dbReference type="Proteomes" id="UP000053573"/>
    </source>
</evidence>
<dbReference type="InterPro" id="IPR002052">
    <property type="entry name" value="DNA_methylase_N6_adenine_CS"/>
</dbReference>
<keyword evidence="4" id="KW-0949">S-adenosyl-L-methionine</keyword>
<dbReference type="GO" id="GO:0003676">
    <property type="term" value="F:nucleic acid binding"/>
    <property type="evidence" value="ECO:0007669"/>
    <property type="project" value="InterPro"/>
</dbReference>
<evidence type="ECO:0000256" key="2">
    <source>
        <dbReference type="ARBA" id="ARBA00022603"/>
    </source>
</evidence>
<sequence length="278" mass="29968">MLPTPSTSHVSFDTIYEPAEDSYLFLDTLSSPTETAWLTRRFNASKTSSAPESSANSPQPLVVEVGTGSGVVLAFVAANAQIIFGRRDILTLGTDVNSDACSATRQTVRLAIDEAQKHGFGNPVAETSTVRPKFLSSLTADLCTPLRTGSVDVLIFNPPYVPTPELPDILLTEGGDSVLSSPPLSQFERESHLLSLSYAGGELGMETTNRLLNSIPEVLDPERGVAYVLLCAQNKPDEVKARIMDWGSGWTAETVGKSGVKAGWERLVILRIWKQSNS</sequence>
<gene>
    <name evidence="5" type="ORF">EMPG_10967</name>
</gene>
<evidence type="ECO:0008006" key="7">
    <source>
        <dbReference type="Google" id="ProtNLM"/>
    </source>
</evidence>
<dbReference type="SUPFAM" id="SSF53335">
    <property type="entry name" value="S-adenosyl-L-methionine-dependent methyltransferases"/>
    <property type="match status" value="1"/>
</dbReference>
<dbReference type="AlphaFoldDB" id="A0A0H1B2H9"/>
<dbReference type="InterPro" id="IPR052190">
    <property type="entry name" value="Euk-Arch_PrmC-MTase"/>
</dbReference>
<organism evidence="5 6">
    <name type="scientific">Blastomyces silverae</name>
    <dbReference type="NCBI Taxonomy" id="2060906"/>
    <lineage>
        <taxon>Eukaryota</taxon>
        <taxon>Fungi</taxon>
        <taxon>Dikarya</taxon>
        <taxon>Ascomycota</taxon>
        <taxon>Pezizomycotina</taxon>
        <taxon>Eurotiomycetes</taxon>
        <taxon>Eurotiomycetidae</taxon>
        <taxon>Onygenales</taxon>
        <taxon>Ajellomycetaceae</taxon>
        <taxon>Blastomyces</taxon>
    </lineage>
</organism>
<protein>
    <recommendedName>
        <fullName evidence="7">Methyltransferase small domain-containing protein</fullName>
    </recommendedName>
</protein>
<dbReference type="FunFam" id="3.40.50.150:FF:000274">
    <property type="entry name" value="ERF1 methyltransferase catalytic subunit MTQ2"/>
    <property type="match status" value="1"/>
</dbReference>
<dbReference type="PANTHER" id="PTHR45875:SF1">
    <property type="entry name" value="METHYLTRANSFERASE N6AMT1"/>
    <property type="match status" value="1"/>
</dbReference>
<dbReference type="STRING" id="2060906.A0A0H1B2H9"/>
<comment type="caution">
    <text evidence="5">The sequence shown here is derived from an EMBL/GenBank/DDBJ whole genome shotgun (WGS) entry which is preliminary data.</text>
</comment>
<proteinExistence type="inferred from homology"/>
<accession>A0A0H1B2H9</accession>
<dbReference type="Gene3D" id="3.40.50.150">
    <property type="entry name" value="Vaccinia Virus protein VP39"/>
    <property type="match status" value="1"/>
</dbReference>
<dbReference type="GO" id="GO:0032259">
    <property type="term" value="P:methylation"/>
    <property type="evidence" value="ECO:0007669"/>
    <property type="project" value="UniProtKB-KW"/>
</dbReference>
<evidence type="ECO:0000256" key="3">
    <source>
        <dbReference type="ARBA" id="ARBA00022679"/>
    </source>
</evidence>
<dbReference type="PROSITE" id="PS00092">
    <property type="entry name" value="N6_MTASE"/>
    <property type="match status" value="1"/>
</dbReference>
<evidence type="ECO:0000256" key="4">
    <source>
        <dbReference type="ARBA" id="ARBA00022691"/>
    </source>
</evidence>
<name>A0A0H1B2H9_9EURO</name>
<dbReference type="PANTHER" id="PTHR45875">
    <property type="entry name" value="METHYLTRANSFERASE N6AMT1"/>
    <property type="match status" value="1"/>
</dbReference>
<reference evidence="6" key="1">
    <citation type="journal article" date="2015" name="PLoS Genet.">
        <title>The dynamic genome and transcriptome of the human fungal pathogen Blastomyces and close relative Emmonsia.</title>
        <authorList>
            <person name="Munoz J.F."/>
            <person name="Gauthier G.M."/>
            <person name="Desjardins C.A."/>
            <person name="Gallo J.E."/>
            <person name="Holder J."/>
            <person name="Sullivan T.D."/>
            <person name="Marty A.J."/>
            <person name="Carmen J.C."/>
            <person name="Chen Z."/>
            <person name="Ding L."/>
            <person name="Gujja S."/>
            <person name="Magrini V."/>
            <person name="Misas E."/>
            <person name="Mitreva M."/>
            <person name="Priest M."/>
            <person name="Saif S."/>
            <person name="Whiston E.A."/>
            <person name="Young S."/>
            <person name="Zeng Q."/>
            <person name="Goldman W.E."/>
            <person name="Mardis E.R."/>
            <person name="Taylor J.W."/>
            <person name="McEwen J.G."/>
            <person name="Clay O.K."/>
            <person name="Klein B.S."/>
            <person name="Cuomo C.A."/>
        </authorList>
    </citation>
    <scope>NUCLEOTIDE SEQUENCE [LARGE SCALE GENOMIC DNA]</scope>
    <source>
        <strain evidence="6">UAMH 139</strain>
    </source>
</reference>
<dbReference type="InterPro" id="IPR029063">
    <property type="entry name" value="SAM-dependent_MTases_sf"/>
</dbReference>
<evidence type="ECO:0000256" key="1">
    <source>
        <dbReference type="ARBA" id="ARBA00006149"/>
    </source>
</evidence>
<keyword evidence="6" id="KW-1185">Reference proteome</keyword>
<evidence type="ECO:0000313" key="5">
    <source>
        <dbReference type="EMBL" id="KLJ05570.1"/>
    </source>
</evidence>
<dbReference type="GO" id="GO:0035657">
    <property type="term" value="C:eRF1 methyltransferase complex"/>
    <property type="evidence" value="ECO:0007669"/>
    <property type="project" value="TreeGrafter"/>
</dbReference>
<keyword evidence="3" id="KW-0808">Transferase</keyword>
<dbReference type="GO" id="GO:0008757">
    <property type="term" value="F:S-adenosylmethionine-dependent methyltransferase activity"/>
    <property type="evidence" value="ECO:0007669"/>
    <property type="project" value="TreeGrafter"/>
</dbReference>
<dbReference type="GO" id="GO:0008276">
    <property type="term" value="F:protein methyltransferase activity"/>
    <property type="evidence" value="ECO:0007669"/>
    <property type="project" value="TreeGrafter"/>
</dbReference>
<dbReference type="EMBL" id="LDEV01003588">
    <property type="protein sequence ID" value="KLJ05570.1"/>
    <property type="molecule type" value="Genomic_DNA"/>
</dbReference>